<evidence type="ECO:0000256" key="1">
    <source>
        <dbReference type="SAM" id="Coils"/>
    </source>
</evidence>
<reference evidence="3" key="1">
    <citation type="journal article" date="2002" name="Science">
        <title>The draft genome of Ciona intestinalis: insights into chordate and vertebrate origins.</title>
        <authorList>
            <person name="Dehal P."/>
            <person name="Satou Y."/>
            <person name="Campbell R.K."/>
            <person name="Chapman J."/>
            <person name="Degnan B."/>
            <person name="De Tomaso A."/>
            <person name="Davidson B."/>
            <person name="Di Gregorio A."/>
            <person name="Gelpke M."/>
            <person name="Goodstein D.M."/>
            <person name="Harafuji N."/>
            <person name="Hastings K.E."/>
            <person name="Ho I."/>
            <person name="Hotta K."/>
            <person name="Huang W."/>
            <person name="Kawashima T."/>
            <person name="Lemaire P."/>
            <person name="Martinez D."/>
            <person name="Meinertzhagen I.A."/>
            <person name="Necula S."/>
            <person name="Nonaka M."/>
            <person name="Putnam N."/>
            <person name="Rash S."/>
            <person name="Saiga H."/>
            <person name="Satake M."/>
            <person name="Terry A."/>
            <person name="Yamada L."/>
            <person name="Wang H.G."/>
            <person name="Awazu S."/>
            <person name="Azumi K."/>
            <person name="Boore J."/>
            <person name="Branno M."/>
            <person name="Chin-Bow S."/>
            <person name="DeSantis R."/>
            <person name="Doyle S."/>
            <person name="Francino P."/>
            <person name="Keys D.N."/>
            <person name="Haga S."/>
            <person name="Hayashi H."/>
            <person name="Hino K."/>
            <person name="Imai K.S."/>
            <person name="Inaba K."/>
            <person name="Kano S."/>
            <person name="Kobayashi K."/>
            <person name="Kobayashi M."/>
            <person name="Lee B.I."/>
            <person name="Makabe K.W."/>
            <person name="Manohar C."/>
            <person name="Matassi G."/>
            <person name="Medina M."/>
            <person name="Mochizuki Y."/>
            <person name="Mount S."/>
            <person name="Morishita T."/>
            <person name="Miura S."/>
            <person name="Nakayama A."/>
            <person name="Nishizaka S."/>
            <person name="Nomoto H."/>
            <person name="Ohta F."/>
            <person name="Oishi K."/>
            <person name="Rigoutsos I."/>
            <person name="Sano M."/>
            <person name="Sasaki A."/>
            <person name="Sasakura Y."/>
            <person name="Shoguchi E."/>
            <person name="Shin-i T."/>
            <person name="Spagnuolo A."/>
            <person name="Stainier D."/>
            <person name="Suzuki M.M."/>
            <person name="Tassy O."/>
            <person name="Takatori N."/>
            <person name="Tokuoka M."/>
            <person name="Yagi K."/>
            <person name="Yoshizaki F."/>
            <person name="Wada S."/>
            <person name="Zhang C."/>
            <person name="Hyatt P.D."/>
            <person name="Larimer F."/>
            <person name="Detter C."/>
            <person name="Doggett N."/>
            <person name="Glavina T."/>
            <person name="Hawkins T."/>
            <person name="Richardson P."/>
            <person name="Lucas S."/>
            <person name="Kohara Y."/>
            <person name="Levine M."/>
            <person name="Satoh N."/>
            <person name="Rokhsar D.S."/>
        </authorList>
    </citation>
    <scope>NUCLEOTIDE SEQUENCE [LARGE SCALE GENOMIC DNA]</scope>
</reference>
<protein>
    <recommendedName>
        <fullName evidence="4">RH1 domain-containing protein</fullName>
    </recommendedName>
</protein>
<evidence type="ECO:0008006" key="4">
    <source>
        <dbReference type="Google" id="ProtNLM"/>
    </source>
</evidence>
<name>F6QLS3_CIOIN</name>
<dbReference type="PANTHER" id="PTHR34479:SF1">
    <property type="entry name" value="COILED-COIL DOMAIN-CONTAINING PROTEIN 30"/>
    <property type="match status" value="1"/>
</dbReference>
<feature type="coiled-coil region" evidence="1">
    <location>
        <begin position="62"/>
        <end position="111"/>
    </location>
</feature>
<proteinExistence type="predicted"/>
<dbReference type="PANTHER" id="PTHR34479">
    <property type="entry name" value="COILED-COIL DOMAIN-CONTAINING PROTEIN 30"/>
    <property type="match status" value="1"/>
</dbReference>
<dbReference type="Proteomes" id="UP000008144">
    <property type="component" value="Unassembled WGS sequence"/>
</dbReference>
<dbReference type="InterPro" id="IPR052825">
    <property type="entry name" value="CCD-Prefoldin_beta-like"/>
</dbReference>
<evidence type="ECO:0000313" key="2">
    <source>
        <dbReference type="Ensembl" id="ENSCINP00000025227.2"/>
    </source>
</evidence>
<evidence type="ECO:0000313" key="3">
    <source>
        <dbReference type="Proteomes" id="UP000008144"/>
    </source>
</evidence>
<keyword evidence="3" id="KW-1185">Reference proteome</keyword>
<sequence>MESTVSVTMLDLLVKYGVVNEDDITDSAEKIVSVTLLAQLVEVLEGKLKMFSKTQTDEMSEVQKYVERVRVLSDERDKLTTQFDLENERLRNQLKDLIAKSEMEKHEMEDMCSQEGLVELVGSSFSEQMAYLLVVRATLLDNVDALHDQLDSSTKQHDQLKQQIEALTSEDSELRGRMNNAMSEMGGMASKLTDALRE</sequence>
<reference evidence="2" key="2">
    <citation type="submission" date="2025-08" db="UniProtKB">
        <authorList>
            <consortium name="Ensembl"/>
        </authorList>
    </citation>
    <scope>IDENTIFICATION</scope>
</reference>
<dbReference type="GeneTree" id="ENSGT01120000278158"/>
<feature type="coiled-coil region" evidence="1">
    <location>
        <begin position="143"/>
        <end position="177"/>
    </location>
</feature>
<dbReference type="Ensembl" id="ENSCINT00000025473.2">
    <property type="protein sequence ID" value="ENSCINP00000025227.2"/>
    <property type="gene ID" value="ENSCING00000013828.2"/>
</dbReference>
<dbReference type="HOGENOM" id="CLU_1380859_0_0_1"/>
<organism evidence="2 3">
    <name type="scientific">Ciona intestinalis</name>
    <name type="common">Transparent sea squirt</name>
    <name type="synonym">Ascidia intestinalis</name>
    <dbReference type="NCBI Taxonomy" id="7719"/>
    <lineage>
        <taxon>Eukaryota</taxon>
        <taxon>Metazoa</taxon>
        <taxon>Chordata</taxon>
        <taxon>Tunicata</taxon>
        <taxon>Ascidiacea</taxon>
        <taxon>Phlebobranchia</taxon>
        <taxon>Cionidae</taxon>
        <taxon>Ciona</taxon>
    </lineage>
</organism>
<accession>F6QLS3</accession>
<reference evidence="2" key="3">
    <citation type="submission" date="2025-09" db="UniProtKB">
        <authorList>
            <consortium name="Ensembl"/>
        </authorList>
    </citation>
    <scope>IDENTIFICATION</scope>
</reference>
<keyword evidence="1" id="KW-0175">Coiled coil</keyword>
<dbReference type="InParanoid" id="F6QLS3"/>
<dbReference type="AlphaFoldDB" id="F6QLS3"/>